<evidence type="ECO:0000313" key="2">
    <source>
        <dbReference type="Proteomes" id="UP000645828"/>
    </source>
</evidence>
<evidence type="ECO:0000313" key="1">
    <source>
        <dbReference type="EMBL" id="CAD7688944.1"/>
    </source>
</evidence>
<protein>
    <submittedName>
        <fullName evidence="1">(raccoon dog) hypothetical protein</fullName>
    </submittedName>
</protein>
<accession>A0A811ZKM7</accession>
<sequence length="302" mass="34429">MNFNCYPGCFRHIQKSMIFLRDTECPSNSIFSKEPPGLLSLKLDPRSHSLEALLASIFLVTQVRQCLSEARCDTNESTYSLLLKATQASLGHFDKGQRHTSFSLGKGNESKQSCARDEFWPLASCFFQVVFHPLMYLNGIQRGCPLLPPKELLHTDRIAAPTSHIAYSFSSLLRFLRVPQPSAVALRNQGMCLGILQNGRENGDCYLQDFTLLEANPFLCDCNSFLPLFKDYIRGTGNSLFKDLQRRNSGHVKNQVDSVDLHLYKRKFLNYCQMASTWSPEARLKPNQKRKNTFRTRQLGLF</sequence>
<dbReference type="EMBL" id="CAJHUB010000768">
    <property type="protein sequence ID" value="CAD7688944.1"/>
    <property type="molecule type" value="Genomic_DNA"/>
</dbReference>
<keyword evidence="2" id="KW-1185">Reference proteome</keyword>
<comment type="caution">
    <text evidence="1">The sequence shown here is derived from an EMBL/GenBank/DDBJ whole genome shotgun (WGS) entry which is preliminary data.</text>
</comment>
<dbReference type="AlphaFoldDB" id="A0A811ZKM7"/>
<organism evidence="1 2">
    <name type="scientific">Nyctereutes procyonoides</name>
    <name type="common">Raccoon dog</name>
    <name type="synonym">Canis procyonoides</name>
    <dbReference type="NCBI Taxonomy" id="34880"/>
    <lineage>
        <taxon>Eukaryota</taxon>
        <taxon>Metazoa</taxon>
        <taxon>Chordata</taxon>
        <taxon>Craniata</taxon>
        <taxon>Vertebrata</taxon>
        <taxon>Euteleostomi</taxon>
        <taxon>Mammalia</taxon>
        <taxon>Eutheria</taxon>
        <taxon>Laurasiatheria</taxon>
        <taxon>Carnivora</taxon>
        <taxon>Caniformia</taxon>
        <taxon>Canidae</taxon>
        <taxon>Nyctereutes</taxon>
    </lineage>
</organism>
<name>A0A811ZKM7_NYCPR</name>
<dbReference type="Proteomes" id="UP000645828">
    <property type="component" value="Unassembled WGS sequence"/>
</dbReference>
<gene>
    <name evidence="1" type="ORF">NYPRO_LOCUS21738</name>
</gene>
<reference evidence="1" key="1">
    <citation type="submission" date="2020-12" db="EMBL/GenBank/DDBJ databases">
        <authorList>
            <consortium name="Molecular Ecology Group"/>
        </authorList>
    </citation>
    <scope>NUCLEOTIDE SEQUENCE</scope>
    <source>
        <strain evidence="1">TBG_1078</strain>
    </source>
</reference>
<proteinExistence type="predicted"/>